<accession>A0AA39JJU2</accession>
<keyword evidence="3" id="KW-1185">Reference proteome</keyword>
<proteinExistence type="predicted"/>
<protein>
    <submittedName>
        <fullName evidence="2">Uncharacterized protein</fullName>
    </submittedName>
</protein>
<evidence type="ECO:0000313" key="2">
    <source>
        <dbReference type="EMBL" id="KAK0442659.1"/>
    </source>
</evidence>
<reference evidence="2" key="1">
    <citation type="submission" date="2023-06" db="EMBL/GenBank/DDBJ databases">
        <authorList>
            <consortium name="Lawrence Berkeley National Laboratory"/>
            <person name="Ahrendt S."/>
            <person name="Sahu N."/>
            <person name="Indic B."/>
            <person name="Wong-Bajracharya J."/>
            <person name="Merenyi Z."/>
            <person name="Ke H.-M."/>
            <person name="Monk M."/>
            <person name="Kocsube S."/>
            <person name="Drula E."/>
            <person name="Lipzen A."/>
            <person name="Balint B."/>
            <person name="Henrissat B."/>
            <person name="Andreopoulos B."/>
            <person name="Martin F.M."/>
            <person name="Harder C.B."/>
            <person name="Rigling D."/>
            <person name="Ford K.L."/>
            <person name="Foster G.D."/>
            <person name="Pangilinan J."/>
            <person name="Papanicolaou A."/>
            <person name="Barry K."/>
            <person name="LaButti K."/>
            <person name="Viragh M."/>
            <person name="Koriabine M."/>
            <person name="Yan M."/>
            <person name="Riley R."/>
            <person name="Champramary S."/>
            <person name="Plett K.L."/>
            <person name="Tsai I.J."/>
            <person name="Slot J."/>
            <person name="Sipos G."/>
            <person name="Plett J."/>
            <person name="Nagy L.G."/>
            <person name="Grigoriev I.V."/>
        </authorList>
    </citation>
    <scope>NUCLEOTIDE SEQUENCE</scope>
    <source>
        <strain evidence="2">FPL87.14</strain>
    </source>
</reference>
<feature type="transmembrane region" description="Helical" evidence="1">
    <location>
        <begin position="6"/>
        <end position="26"/>
    </location>
</feature>
<evidence type="ECO:0000313" key="3">
    <source>
        <dbReference type="Proteomes" id="UP001175226"/>
    </source>
</evidence>
<keyword evidence="1" id="KW-1133">Transmembrane helix</keyword>
<keyword evidence="1" id="KW-0472">Membrane</keyword>
<dbReference type="AlphaFoldDB" id="A0AA39JJU2"/>
<keyword evidence="1" id="KW-0812">Transmembrane</keyword>
<sequence>MRWHPVLLMSIIASLMLVGAFPSLGLGRRTRTWARDIEQNSSSTGTARLQASPVVWLRAGTLRRGSEVNLKITGDLKNRFWHREVTDCSTSWPAHTKPSTGAKRDEWYSWVARCRIISEV</sequence>
<dbReference type="Proteomes" id="UP001175226">
    <property type="component" value="Unassembled WGS sequence"/>
</dbReference>
<comment type="caution">
    <text evidence="2">The sequence shown here is derived from an EMBL/GenBank/DDBJ whole genome shotgun (WGS) entry which is preliminary data.</text>
</comment>
<organism evidence="2 3">
    <name type="scientific">Armillaria borealis</name>
    <dbReference type="NCBI Taxonomy" id="47425"/>
    <lineage>
        <taxon>Eukaryota</taxon>
        <taxon>Fungi</taxon>
        <taxon>Dikarya</taxon>
        <taxon>Basidiomycota</taxon>
        <taxon>Agaricomycotina</taxon>
        <taxon>Agaricomycetes</taxon>
        <taxon>Agaricomycetidae</taxon>
        <taxon>Agaricales</taxon>
        <taxon>Marasmiineae</taxon>
        <taxon>Physalacriaceae</taxon>
        <taxon>Armillaria</taxon>
    </lineage>
</organism>
<gene>
    <name evidence="2" type="ORF">EV421DRAFT_571066</name>
</gene>
<evidence type="ECO:0000256" key="1">
    <source>
        <dbReference type="SAM" id="Phobius"/>
    </source>
</evidence>
<name>A0AA39JJU2_9AGAR</name>
<dbReference type="EMBL" id="JAUEPT010000025">
    <property type="protein sequence ID" value="KAK0442659.1"/>
    <property type="molecule type" value="Genomic_DNA"/>
</dbReference>